<dbReference type="Proteomes" id="UP001612741">
    <property type="component" value="Unassembled WGS sequence"/>
</dbReference>
<dbReference type="EC" id="2.4.-.-" evidence="4"/>
<protein>
    <submittedName>
        <fullName evidence="4">Glycosyltransferase</fullName>
        <ecNumber evidence="4">2.4.-.-</ecNumber>
    </submittedName>
</protein>
<accession>A0ABW7Z9J6</accession>
<gene>
    <name evidence="4" type="ORF">ACIBG2_38810</name>
</gene>
<name>A0ABW7Z9J6_9ACTN</name>
<evidence type="ECO:0000256" key="1">
    <source>
        <dbReference type="ARBA" id="ARBA00022676"/>
    </source>
</evidence>
<dbReference type="Pfam" id="PF13579">
    <property type="entry name" value="Glyco_trans_4_4"/>
    <property type="match status" value="1"/>
</dbReference>
<dbReference type="InterPro" id="IPR050194">
    <property type="entry name" value="Glycosyltransferase_grp1"/>
</dbReference>
<dbReference type="InterPro" id="IPR028098">
    <property type="entry name" value="Glyco_trans_4-like_N"/>
</dbReference>
<comment type="caution">
    <text evidence="4">The sequence shown here is derived from an EMBL/GenBank/DDBJ whole genome shotgun (WGS) entry which is preliminary data.</text>
</comment>
<keyword evidence="2 4" id="KW-0808">Transferase</keyword>
<dbReference type="PANTHER" id="PTHR45947">
    <property type="entry name" value="SULFOQUINOVOSYL TRANSFERASE SQD2"/>
    <property type="match status" value="1"/>
</dbReference>
<evidence type="ECO:0000259" key="3">
    <source>
        <dbReference type="Pfam" id="PF13579"/>
    </source>
</evidence>
<keyword evidence="5" id="KW-1185">Reference proteome</keyword>
<evidence type="ECO:0000313" key="4">
    <source>
        <dbReference type="EMBL" id="MFI6503389.1"/>
    </source>
</evidence>
<dbReference type="GO" id="GO:0016757">
    <property type="term" value="F:glycosyltransferase activity"/>
    <property type="evidence" value="ECO:0007669"/>
    <property type="project" value="UniProtKB-KW"/>
</dbReference>
<keyword evidence="1 4" id="KW-0328">Glycosyltransferase</keyword>
<dbReference type="Gene3D" id="3.40.50.2000">
    <property type="entry name" value="Glycogen Phosphorylase B"/>
    <property type="match status" value="2"/>
</dbReference>
<dbReference type="PANTHER" id="PTHR45947:SF3">
    <property type="entry name" value="SULFOQUINOVOSYL TRANSFERASE SQD2"/>
    <property type="match status" value="1"/>
</dbReference>
<evidence type="ECO:0000313" key="5">
    <source>
        <dbReference type="Proteomes" id="UP001612741"/>
    </source>
</evidence>
<dbReference type="SUPFAM" id="SSF53756">
    <property type="entry name" value="UDP-Glycosyltransferase/glycogen phosphorylase"/>
    <property type="match status" value="1"/>
</dbReference>
<dbReference type="EMBL" id="JBITGY010000012">
    <property type="protein sequence ID" value="MFI6503389.1"/>
    <property type="molecule type" value="Genomic_DNA"/>
</dbReference>
<evidence type="ECO:0000256" key="2">
    <source>
        <dbReference type="ARBA" id="ARBA00022679"/>
    </source>
</evidence>
<proteinExistence type="predicted"/>
<dbReference type="RefSeq" id="WP_397089176.1">
    <property type="nucleotide sequence ID" value="NZ_JBITGY010000012.1"/>
</dbReference>
<organism evidence="4 5">
    <name type="scientific">Nonomuraea typhae</name>
    <dbReference type="NCBI Taxonomy" id="2603600"/>
    <lineage>
        <taxon>Bacteria</taxon>
        <taxon>Bacillati</taxon>
        <taxon>Actinomycetota</taxon>
        <taxon>Actinomycetes</taxon>
        <taxon>Streptosporangiales</taxon>
        <taxon>Streptosporangiaceae</taxon>
        <taxon>Nonomuraea</taxon>
    </lineage>
</organism>
<reference evidence="4 5" key="1">
    <citation type="submission" date="2024-10" db="EMBL/GenBank/DDBJ databases">
        <title>The Natural Products Discovery Center: Release of the First 8490 Sequenced Strains for Exploring Actinobacteria Biosynthetic Diversity.</title>
        <authorList>
            <person name="Kalkreuter E."/>
            <person name="Kautsar S.A."/>
            <person name="Yang D."/>
            <person name="Bader C.D."/>
            <person name="Teijaro C.N."/>
            <person name="Fluegel L."/>
            <person name="Davis C.M."/>
            <person name="Simpson J.R."/>
            <person name="Lauterbach L."/>
            <person name="Steele A.D."/>
            <person name="Gui C."/>
            <person name="Meng S."/>
            <person name="Li G."/>
            <person name="Viehrig K."/>
            <person name="Ye F."/>
            <person name="Su P."/>
            <person name="Kiefer A.F."/>
            <person name="Nichols A."/>
            <person name="Cepeda A.J."/>
            <person name="Yan W."/>
            <person name="Fan B."/>
            <person name="Jiang Y."/>
            <person name="Adhikari A."/>
            <person name="Zheng C.-J."/>
            <person name="Schuster L."/>
            <person name="Cowan T.M."/>
            <person name="Smanski M.J."/>
            <person name="Chevrette M.G."/>
            <person name="De Carvalho L.P.S."/>
            <person name="Shen B."/>
        </authorList>
    </citation>
    <scope>NUCLEOTIDE SEQUENCE [LARGE SCALE GENOMIC DNA]</scope>
    <source>
        <strain evidence="4 5">NPDC050545</strain>
    </source>
</reference>
<sequence>MERRTIVRVAFVLGTTWGGTGRHVRMLAEGLVRRGHQVVVAGPRTVEEAFGFGAAGARFVEVAVADRPHPVRDLAAVAAIRRILRGADVAHAHGLRAGALAVLARSGRRRPPLVVTLHNALTAAGLVGAVYGVLERVVARGADRVLVVSPDLGRRMAGLGAKDVRAAVVPAPVPRPPRRTPEQVREELGAGDRPIVLTVARLAQQKGLEFLLDVAAGAWGEREPVFVVAGEGPLHRELQERIDHDKLPVRLLGGRDDVPDLLAAADVVFWPSRWEGMPLSLSEALMAGRPVVATDVGGIPDLLGGAGTLVPYGDAGAARSAVRALLDDPGEAARQAGAAADRGAELPREGDAVDAVLVVYVATRSTG</sequence>
<feature type="domain" description="Glycosyltransferase subfamily 4-like N-terminal" evidence="3">
    <location>
        <begin position="18"/>
        <end position="171"/>
    </location>
</feature>
<dbReference type="Pfam" id="PF13692">
    <property type="entry name" value="Glyco_trans_1_4"/>
    <property type="match status" value="1"/>
</dbReference>